<dbReference type="KEGG" id="vg:5601982"/>
<dbReference type="RefSeq" id="YP_001469016.1">
    <property type="nucleotide sequence ID" value="NC_009817.1"/>
</dbReference>
<protein>
    <submittedName>
        <fullName evidence="1">Gp018</fullName>
    </submittedName>
</protein>
<dbReference type="GeneID" id="5601982"/>
<proteinExistence type="predicted"/>
<reference evidence="1 2" key="1">
    <citation type="journal article" date="2007" name="Virology">
        <title>KSY1, a lactococcal phage with a T7-like transcription.</title>
        <authorList>
            <person name="Chopin A."/>
            <person name="Deveau H."/>
            <person name="Ehrlich S.D."/>
            <person name="Moineau S."/>
            <person name="Chopin M.C."/>
        </authorList>
    </citation>
    <scope>NUCLEOTIDE SEQUENCE</scope>
</reference>
<organism evidence="1 2">
    <name type="scientific">Lactococcus phage KSY1</name>
    <dbReference type="NCBI Taxonomy" id="2913972"/>
    <lineage>
        <taxon>Viruses</taxon>
        <taxon>Duplodnaviria</taxon>
        <taxon>Heunggongvirae</taxon>
        <taxon>Uroviricota</taxon>
        <taxon>Caudoviricetes</taxon>
        <taxon>Chopinvirus</taxon>
        <taxon>Chopinvirus KSY1</taxon>
    </lineage>
</organism>
<accession>A6MA82</accession>
<dbReference type="EMBL" id="DQ535032">
    <property type="protein sequence ID" value="ABG21560.1"/>
    <property type="molecule type" value="Genomic_DNA"/>
</dbReference>
<gene>
    <name evidence="1" type="ORF">KSY1p018</name>
</gene>
<keyword evidence="2" id="KW-1185">Reference proteome</keyword>
<dbReference type="Proteomes" id="UP000000714">
    <property type="component" value="Segment"/>
</dbReference>
<sequence length="76" mass="8994">MKCENCNHNKMLHVDDGRLENGSGFDNYMCPVCLTKCYIKFLSNKMVAKNWTFKQQYLIRNEDLVREAYHNGQTGW</sequence>
<evidence type="ECO:0000313" key="2">
    <source>
        <dbReference type="Proteomes" id="UP000000714"/>
    </source>
</evidence>
<evidence type="ECO:0000313" key="1">
    <source>
        <dbReference type="EMBL" id="ABG21560.1"/>
    </source>
</evidence>
<name>A6MA82_9CAUD</name>